<dbReference type="RefSeq" id="WP_015794282.1">
    <property type="nucleotide sequence ID" value="NC_013131.1"/>
</dbReference>
<feature type="region of interest" description="Disordered" evidence="1">
    <location>
        <begin position="1"/>
        <end position="22"/>
    </location>
</feature>
<sequence>MTLTDTSPTTSDPGSPAPMLPGVPRRGALRWLTGGGIALVGAVSGLFATAAPASASPLCCQLAYPNGPFCNYFECWFSCPSGYTKMVWTCASGSREIVCGECQQGGNTCWNGSKYVCSIYWDDDTC</sequence>
<dbReference type="InParanoid" id="C7QCA5"/>
<gene>
    <name evidence="2" type="ordered locus">Caci_5695</name>
</gene>
<accession>C7QCA5</accession>
<dbReference type="EMBL" id="CP001700">
    <property type="protein sequence ID" value="ACU74553.1"/>
    <property type="molecule type" value="Genomic_DNA"/>
</dbReference>
<dbReference type="STRING" id="479433.Caci_5695"/>
<dbReference type="KEGG" id="cai:Caci_5695"/>
<evidence type="ECO:0000256" key="1">
    <source>
        <dbReference type="SAM" id="MobiDB-lite"/>
    </source>
</evidence>
<feature type="compositionally biased region" description="Low complexity" evidence="1">
    <location>
        <begin position="1"/>
        <end position="14"/>
    </location>
</feature>
<dbReference type="Proteomes" id="UP000000851">
    <property type="component" value="Chromosome"/>
</dbReference>
<dbReference type="eggNOG" id="ENOG502ZQIW">
    <property type="taxonomic scope" value="Bacteria"/>
</dbReference>
<keyword evidence="3" id="KW-1185">Reference proteome</keyword>
<evidence type="ECO:0000313" key="2">
    <source>
        <dbReference type="EMBL" id="ACU74553.1"/>
    </source>
</evidence>
<dbReference type="OrthoDB" id="9851266at2"/>
<dbReference type="PROSITE" id="PS51318">
    <property type="entry name" value="TAT"/>
    <property type="match status" value="1"/>
</dbReference>
<proteinExistence type="predicted"/>
<dbReference type="AlphaFoldDB" id="C7QCA5"/>
<dbReference type="HOGENOM" id="CLU_1977566_0_0_11"/>
<protein>
    <submittedName>
        <fullName evidence="2">Uncharacterized protein</fullName>
    </submittedName>
</protein>
<reference evidence="2 3" key="1">
    <citation type="journal article" date="2009" name="Stand. Genomic Sci.">
        <title>Complete genome sequence of Catenulispora acidiphila type strain (ID 139908).</title>
        <authorList>
            <person name="Copeland A."/>
            <person name="Lapidus A."/>
            <person name="Glavina Del Rio T."/>
            <person name="Nolan M."/>
            <person name="Lucas S."/>
            <person name="Chen F."/>
            <person name="Tice H."/>
            <person name="Cheng J.F."/>
            <person name="Bruce D."/>
            <person name="Goodwin L."/>
            <person name="Pitluck S."/>
            <person name="Mikhailova N."/>
            <person name="Pati A."/>
            <person name="Ivanova N."/>
            <person name="Mavromatis K."/>
            <person name="Chen A."/>
            <person name="Palaniappan K."/>
            <person name="Chain P."/>
            <person name="Land M."/>
            <person name="Hauser L."/>
            <person name="Chang Y.J."/>
            <person name="Jeffries C.D."/>
            <person name="Chertkov O."/>
            <person name="Brettin T."/>
            <person name="Detter J.C."/>
            <person name="Han C."/>
            <person name="Ali Z."/>
            <person name="Tindall B.J."/>
            <person name="Goker M."/>
            <person name="Bristow J."/>
            <person name="Eisen J.A."/>
            <person name="Markowitz V."/>
            <person name="Hugenholtz P."/>
            <person name="Kyrpides N.C."/>
            <person name="Klenk H.P."/>
        </authorList>
    </citation>
    <scope>NUCLEOTIDE SEQUENCE [LARGE SCALE GENOMIC DNA]</scope>
    <source>
        <strain evidence="3">DSM 44928 / JCM 14897 / NBRC 102108 / NRRL B-24433 / ID139908</strain>
    </source>
</reference>
<organism evidence="2 3">
    <name type="scientific">Catenulispora acidiphila (strain DSM 44928 / JCM 14897 / NBRC 102108 / NRRL B-24433 / ID139908)</name>
    <dbReference type="NCBI Taxonomy" id="479433"/>
    <lineage>
        <taxon>Bacteria</taxon>
        <taxon>Bacillati</taxon>
        <taxon>Actinomycetota</taxon>
        <taxon>Actinomycetes</taxon>
        <taxon>Catenulisporales</taxon>
        <taxon>Catenulisporaceae</taxon>
        <taxon>Catenulispora</taxon>
    </lineage>
</organism>
<dbReference type="InterPro" id="IPR006311">
    <property type="entry name" value="TAT_signal"/>
</dbReference>
<evidence type="ECO:0000313" key="3">
    <source>
        <dbReference type="Proteomes" id="UP000000851"/>
    </source>
</evidence>
<name>C7QCA5_CATAD</name>